<dbReference type="Proteomes" id="UP000653454">
    <property type="component" value="Unassembled WGS sequence"/>
</dbReference>
<dbReference type="KEGG" id="pxy:105386077"/>
<dbReference type="InterPro" id="IPR001254">
    <property type="entry name" value="Trypsin_dom"/>
</dbReference>
<gene>
    <name evidence="12" type="ORF">PLXY2_LOCUS12606</name>
</gene>
<reference evidence="11" key="1">
    <citation type="journal article" date="2013" name="Arch. Insect Biochem. Physiol.">
        <title>Four serine protease cdnas from the midgut of plutella xylostella and their proteinase activity are influenced by the endoparasitoid, cotesia vestalis.</title>
        <authorList>
            <person name="Shi M."/>
            <person name="Zhu N."/>
            <person name="Yi Y."/>
            <person name="Chen X.X."/>
        </authorList>
    </citation>
    <scope>NUCLEOTIDE SEQUENCE</scope>
    <source>
        <strain evidence="11">A</strain>
    </source>
</reference>
<protein>
    <submittedName>
        <fullName evidence="12">(diamondback moth) hypothetical protein</fullName>
    </submittedName>
    <submittedName>
        <fullName evidence="11">Serine protease</fullName>
    </submittedName>
</protein>
<dbReference type="EMBL" id="CAJHNJ030000077">
    <property type="protein sequence ID" value="CAG9134371.1"/>
    <property type="molecule type" value="Genomic_DNA"/>
</dbReference>
<feature type="chain" id="PRO_5036287006" evidence="9">
    <location>
        <begin position="16"/>
        <end position="264"/>
    </location>
</feature>
<dbReference type="OrthoDB" id="10059102at2759"/>
<dbReference type="Pfam" id="PF00089">
    <property type="entry name" value="Trypsin"/>
    <property type="match status" value="1"/>
</dbReference>
<evidence type="ECO:0000256" key="1">
    <source>
        <dbReference type="ARBA" id="ARBA00007664"/>
    </source>
</evidence>
<evidence type="ECO:0000256" key="5">
    <source>
        <dbReference type="ARBA" id="ARBA00022825"/>
    </source>
</evidence>
<dbReference type="PRINTS" id="PR00722">
    <property type="entry name" value="CHYMOTRYPSIN"/>
</dbReference>
<evidence type="ECO:0000256" key="9">
    <source>
        <dbReference type="SAM" id="SignalP"/>
    </source>
</evidence>
<keyword evidence="7" id="KW-1015">Disulfide bond</keyword>
<evidence type="ECO:0000313" key="13">
    <source>
        <dbReference type="Proteomes" id="UP000653454"/>
    </source>
</evidence>
<dbReference type="GO" id="GO:0004252">
    <property type="term" value="F:serine-type endopeptidase activity"/>
    <property type="evidence" value="ECO:0007669"/>
    <property type="project" value="InterPro"/>
</dbReference>
<dbReference type="FunFam" id="2.40.10.10:FF:000077">
    <property type="entry name" value="Predicted protein"/>
    <property type="match status" value="1"/>
</dbReference>
<evidence type="ECO:0000313" key="12">
    <source>
        <dbReference type="EMBL" id="CAG9134371.1"/>
    </source>
</evidence>
<feature type="signal peptide" evidence="9">
    <location>
        <begin position="1"/>
        <end position="15"/>
    </location>
</feature>
<keyword evidence="3 9" id="KW-0732">Signal</keyword>
<keyword evidence="4 8" id="KW-0378">Hydrolase</keyword>
<evidence type="ECO:0000256" key="4">
    <source>
        <dbReference type="ARBA" id="ARBA00022801"/>
    </source>
</evidence>
<dbReference type="CDD" id="cd00190">
    <property type="entry name" value="Tryp_SPc"/>
    <property type="match status" value="1"/>
</dbReference>
<dbReference type="PANTHER" id="PTHR24264">
    <property type="entry name" value="TRYPSIN-RELATED"/>
    <property type="match status" value="1"/>
</dbReference>
<dbReference type="InterPro" id="IPR033116">
    <property type="entry name" value="TRYPSIN_SER"/>
</dbReference>
<dbReference type="Gene3D" id="2.40.10.10">
    <property type="entry name" value="Trypsin-like serine proteases"/>
    <property type="match status" value="1"/>
</dbReference>
<reference evidence="12" key="2">
    <citation type="submission" date="2020-11" db="EMBL/GenBank/DDBJ databases">
        <authorList>
            <person name="Whiteford S."/>
        </authorList>
    </citation>
    <scope>NUCLEOTIDE SEQUENCE</scope>
</reference>
<evidence type="ECO:0000256" key="2">
    <source>
        <dbReference type="ARBA" id="ARBA00022670"/>
    </source>
</evidence>
<evidence type="ECO:0000256" key="6">
    <source>
        <dbReference type="ARBA" id="ARBA00023145"/>
    </source>
</evidence>
<comment type="similarity">
    <text evidence="1">Belongs to the peptidase S1 family.</text>
</comment>
<dbReference type="InterPro" id="IPR009003">
    <property type="entry name" value="Peptidase_S1_PA"/>
</dbReference>
<organism evidence="11">
    <name type="scientific">Plutella xylostella</name>
    <name type="common">Diamondback moth</name>
    <name type="synonym">Plutella maculipennis</name>
    <dbReference type="NCBI Taxonomy" id="51655"/>
    <lineage>
        <taxon>Eukaryota</taxon>
        <taxon>Metazoa</taxon>
        <taxon>Ecdysozoa</taxon>
        <taxon>Arthropoda</taxon>
        <taxon>Hexapoda</taxon>
        <taxon>Insecta</taxon>
        <taxon>Pterygota</taxon>
        <taxon>Neoptera</taxon>
        <taxon>Endopterygota</taxon>
        <taxon>Lepidoptera</taxon>
        <taxon>Glossata</taxon>
        <taxon>Ditrysia</taxon>
        <taxon>Yponomeutoidea</taxon>
        <taxon>Plutellidae</taxon>
        <taxon>Plutella</taxon>
    </lineage>
</organism>
<proteinExistence type="evidence at transcript level"/>
<name>S5PZA0_PLUXY</name>
<evidence type="ECO:0000259" key="10">
    <source>
        <dbReference type="PROSITE" id="PS50240"/>
    </source>
</evidence>
<dbReference type="GO" id="GO:0005615">
    <property type="term" value="C:extracellular space"/>
    <property type="evidence" value="ECO:0007669"/>
    <property type="project" value="TreeGrafter"/>
</dbReference>
<accession>S5PZA0</accession>
<keyword evidence="6" id="KW-0865">Zymogen</keyword>
<evidence type="ECO:0000256" key="8">
    <source>
        <dbReference type="RuleBase" id="RU363034"/>
    </source>
</evidence>
<evidence type="ECO:0000313" key="11">
    <source>
        <dbReference type="EMBL" id="AGR92347.1"/>
    </source>
</evidence>
<dbReference type="EMBL" id="KC175565">
    <property type="protein sequence ID" value="AGR92347.1"/>
    <property type="molecule type" value="mRNA"/>
</dbReference>
<evidence type="ECO:0000256" key="3">
    <source>
        <dbReference type="ARBA" id="ARBA00022729"/>
    </source>
</evidence>
<dbReference type="InterPro" id="IPR050127">
    <property type="entry name" value="Serine_Proteases_S1"/>
</dbReference>
<feature type="domain" description="Peptidase S1" evidence="10">
    <location>
        <begin position="24"/>
        <end position="264"/>
    </location>
</feature>
<dbReference type="SUPFAM" id="SSF50494">
    <property type="entry name" value="Trypsin-like serine proteases"/>
    <property type="match status" value="1"/>
</dbReference>
<dbReference type="PROSITE" id="PS00134">
    <property type="entry name" value="TRYPSIN_HIS"/>
    <property type="match status" value="1"/>
</dbReference>
<dbReference type="GO" id="GO:0006508">
    <property type="term" value="P:proteolysis"/>
    <property type="evidence" value="ECO:0007669"/>
    <property type="project" value="UniProtKB-KW"/>
</dbReference>
<dbReference type="PROSITE" id="PS50240">
    <property type="entry name" value="TRYPSIN_DOM"/>
    <property type="match status" value="1"/>
</dbReference>
<keyword evidence="5 8" id="KW-0720">Serine protease</keyword>
<dbReference type="InterPro" id="IPR001314">
    <property type="entry name" value="Peptidase_S1A"/>
</dbReference>
<dbReference type="SMART" id="SM00020">
    <property type="entry name" value="Tryp_SPc"/>
    <property type="match status" value="1"/>
</dbReference>
<dbReference type="AlphaFoldDB" id="S5PZA0"/>
<dbReference type="PROSITE" id="PS00135">
    <property type="entry name" value="TRYPSIN_SER"/>
    <property type="match status" value="1"/>
</dbReference>
<dbReference type="PANTHER" id="PTHR24264:SF83">
    <property type="entry name" value="COMPLEMENT FACTOR I"/>
    <property type="match status" value="1"/>
</dbReference>
<evidence type="ECO:0000256" key="7">
    <source>
        <dbReference type="ARBA" id="ARBA00023157"/>
    </source>
</evidence>
<dbReference type="SMR" id="S5PZA0"/>
<dbReference type="InterPro" id="IPR018114">
    <property type="entry name" value="TRYPSIN_HIS"/>
</dbReference>
<keyword evidence="13" id="KW-1185">Reference proteome</keyword>
<sequence>MRVLILLAVVAAALAAPGKQSQRIVGGADTTIEQWPFYANINYITWGIRFLYCGGSIISNDIILTAAHCVDGERPSSFGVRLGSSLANSGGQFINIAAIKMHETYDTPVLDNDIALMKLATPIQESSTIGIARLPSARFSLPDNTPVTAIGVGALYSGGPAPTVLQSVEVFTVNQELCVERYAYLKTQPGYGAWPDVTDNMLCAGILDVGGKDACQGDSGGPLALSGNIVVGVTSWGMGCAHEFYPGVNARVSKYIDWIQNSSL</sequence>
<keyword evidence="2 8" id="KW-0645">Protease</keyword>
<dbReference type="InterPro" id="IPR043504">
    <property type="entry name" value="Peptidase_S1_PA_chymotrypsin"/>
</dbReference>